<protein>
    <submittedName>
        <fullName evidence="2">Protein serine/threonine phosphatase PrpC, regulation of stationary phase</fullName>
    </submittedName>
</protein>
<dbReference type="InterPro" id="IPR036457">
    <property type="entry name" value="PPM-type-like_dom_sf"/>
</dbReference>
<dbReference type="SMART" id="SM00332">
    <property type="entry name" value="PP2Cc"/>
    <property type="match status" value="1"/>
</dbReference>
<dbReference type="InterPro" id="IPR001932">
    <property type="entry name" value="PPM-type_phosphatase-like_dom"/>
</dbReference>
<dbReference type="Pfam" id="PF13672">
    <property type="entry name" value="PP2C_2"/>
    <property type="match status" value="1"/>
</dbReference>
<accession>A0A3B0XD65</accession>
<dbReference type="PANTHER" id="PTHR13832">
    <property type="entry name" value="PROTEIN PHOSPHATASE 2C"/>
    <property type="match status" value="1"/>
</dbReference>
<sequence length="259" mass="28390">MPEERNRDIRYAGGTDKGRVRQQNEDSILLCEFEHSEVTLFVVADGVGGHEGGAIASKLAVDSLKHTVSKAVLQANSGGGYAENWLSHTLQQAIEEANQTIIEQQQTRYSEMATTVVALLVRANDVVLSHLGDSRCYQFKPGEIRQLTEDHTMLQKLLDAGDINQQQFDNSPMHHIISQALGLVKQPQVVVTPLALMPEQSTVFLLCSDGLTNCISDAQIHYVLLSKTELNDCVDELITRANDNGGIDNISAVIVKITP</sequence>
<feature type="domain" description="PPM-type phosphatase" evidence="1">
    <location>
        <begin position="10"/>
        <end position="257"/>
    </location>
</feature>
<dbReference type="InterPro" id="IPR015655">
    <property type="entry name" value="PP2C"/>
</dbReference>
<dbReference type="GO" id="GO:0004722">
    <property type="term" value="F:protein serine/threonine phosphatase activity"/>
    <property type="evidence" value="ECO:0007669"/>
    <property type="project" value="InterPro"/>
</dbReference>
<organism evidence="2">
    <name type="scientific">hydrothermal vent metagenome</name>
    <dbReference type="NCBI Taxonomy" id="652676"/>
    <lineage>
        <taxon>unclassified sequences</taxon>
        <taxon>metagenomes</taxon>
        <taxon>ecological metagenomes</taxon>
    </lineage>
</organism>
<proteinExistence type="predicted"/>
<dbReference type="SMART" id="SM00331">
    <property type="entry name" value="PP2C_SIG"/>
    <property type="match status" value="1"/>
</dbReference>
<dbReference type="SUPFAM" id="SSF81606">
    <property type="entry name" value="PP2C-like"/>
    <property type="match status" value="1"/>
</dbReference>
<reference evidence="2" key="1">
    <citation type="submission" date="2018-06" db="EMBL/GenBank/DDBJ databases">
        <authorList>
            <person name="Zhirakovskaya E."/>
        </authorList>
    </citation>
    <scope>NUCLEOTIDE SEQUENCE</scope>
</reference>
<dbReference type="AlphaFoldDB" id="A0A3B0XD65"/>
<evidence type="ECO:0000313" key="2">
    <source>
        <dbReference type="EMBL" id="VAW66228.1"/>
    </source>
</evidence>
<dbReference type="PANTHER" id="PTHR13832:SF827">
    <property type="entry name" value="PROTEIN PHOSPHATASE 1L"/>
    <property type="match status" value="1"/>
</dbReference>
<name>A0A3B0XD65_9ZZZZ</name>
<dbReference type="CDD" id="cd00143">
    <property type="entry name" value="PP2Cc"/>
    <property type="match status" value="1"/>
</dbReference>
<dbReference type="Gene3D" id="3.60.40.10">
    <property type="entry name" value="PPM-type phosphatase domain"/>
    <property type="match status" value="1"/>
</dbReference>
<dbReference type="EMBL" id="UOFJ01000210">
    <property type="protein sequence ID" value="VAW66228.1"/>
    <property type="molecule type" value="Genomic_DNA"/>
</dbReference>
<evidence type="ECO:0000259" key="1">
    <source>
        <dbReference type="PROSITE" id="PS51746"/>
    </source>
</evidence>
<gene>
    <name evidence="2" type="ORF">MNBD_GAMMA10-2025</name>
</gene>
<dbReference type="PROSITE" id="PS51746">
    <property type="entry name" value="PPM_2"/>
    <property type="match status" value="1"/>
</dbReference>